<organism evidence="2 3">
    <name type="scientific">Brevundimonas goettingensis</name>
    <dbReference type="NCBI Taxonomy" id="2774190"/>
    <lineage>
        <taxon>Bacteria</taxon>
        <taxon>Pseudomonadati</taxon>
        <taxon>Pseudomonadota</taxon>
        <taxon>Alphaproteobacteria</taxon>
        <taxon>Caulobacterales</taxon>
        <taxon>Caulobacteraceae</taxon>
        <taxon>Brevundimonas</taxon>
    </lineage>
</organism>
<dbReference type="AlphaFoldDB" id="A0A975BYZ3"/>
<protein>
    <submittedName>
        <fullName evidence="2">Dihydrofolate reductase</fullName>
    </submittedName>
</protein>
<dbReference type="RefSeq" id="WP_207868990.1">
    <property type="nucleotide sequence ID" value="NZ_CP062222.1"/>
</dbReference>
<dbReference type="SUPFAM" id="SSF53597">
    <property type="entry name" value="Dihydrofolate reductase-like"/>
    <property type="match status" value="1"/>
</dbReference>
<sequence length="214" mass="22810">MTRVRVDGFTISLDGFGAGPGQTLEEPMGGRGGLLHGWLRGTKTFHDMVGAEGGSTGADNDFAIKGFENVGAWIMGRNMFGPVRGDWPDDEWKGWWGPNPPYHVPIFVLTHYPREPLVMEGDNVFHFVSGDVRTVLEQAVAAANGKDVRIGGGVSTVRAFLEAGLIDEMHLAVSPVLLGSGEALLAGLDLATLGYEVASHTATDAATHVIVRKT</sequence>
<dbReference type="InterPro" id="IPR024072">
    <property type="entry name" value="DHFR-like_dom_sf"/>
</dbReference>
<dbReference type="PANTHER" id="PTHR38011:SF12">
    <property type="entry name" value="BIFUNCTIONAL DEAMINASE-REDUCTASE DOMAIN PROTEIN"/>
    <property type="match status" value="1"/>
</dbReference>
<dbReference type="Pfam" id="PF01872">
    <property type="entry name" value="RibD_C"/>
    <property type="match status" value="1"/>
</dbReference>
<feature type="domain" description="Bacterial bifunctional deaminase-reductase C-terminal" evidence="1">
    <location>
        <begin position="9"/>
        <end position="206"/>
    </location>
</feature>
<dbReference type="PANTHER" id="PTHR38011">
    <property type="entry name" value="DIHYDROFOLATE REDUCTASE FAMILY PROTEIN (AFU_ORTHOLOGUE AFUA_8G06820)"/>
    <property type="match status" value="1"/>
</dbReference>
<dbReference type="GO" id="GO:0008703">
    <property type="term" value="F:5-amino-6-(5-phosphoribosylamino)uracil reductase activity"/>
    <property type="evidence" value="ECO:0007669"/>
    <property type="project" value="InterPro"/>
</dbReference>
<reference evidence="2" key="1">
    <citation type="submission" date="2020-09" db="EMBL/GenBank/DDBJ databases">
        <title>Brevundimonas sp. LVF2 isolated from a puddle in Goettingen, Germany.</title>
        <authorList>
            <person name="Friedrich I."/>
            <person name="Klassen A."/>
            <person name="Hannes N."/>
            <person name="Schneider D."/>
            <person name="Hertel R."/>
            <person name="Daniel R."/>
        </authorList>
    </citation>
    <scope>NUCLEOTIDE SEQUENCE</scope>
    <source>
        <strain evidence="2">LVF2</strain>
    </source>
</reference>
<dbReference type="Proteomes" id="UP000663918">
    <property type="component" value="Chromosome"/>
</dbReference>
<dbReference type="InterPro" id="IPR002734">
    <property type="entry name" value="RibDG_C"/>
</dbReference>
<dbReference type="KEGG" id="bgoe:IFJ75_14790"/>
<keyword evidence="3" id="KW-1185">Reference proteome</keyword>
<accession>A0A975BYZ3</accession>
<dbReference type="EMBL" id="CP062222">
    <property type="protein sequence ID" value="QTC90528.1"/>
    <property type="molecule type" value="Genomic_DNA"/>
</dbReference>
<proteinExistence type="predicted"/>
<dbReference type="InterPro" id="IPR050765">
    <property type="entry name" value="Riboflavin_Biosynth_HTPR"/>
</dbReference>
<dbReference type="GO" id="GO:0009231">
    <property type="term" value="P:riboflavin biosynthetic process"/>
    <property type="evidence" value="ECO:0007669"/>
    <property type="project" value="InterPro"/>
</dbReference>
<name>A0A975BYZ3_9CAUL</name>
<gene>
    <name evidence="2" type="ORF">IFJ75_14790</name>
</gene>
<dbReference type="Gene3D" id="3.40.430.10">
    <property type="entry name" value="Dihydrofolate Reductase, subunit A"/>
    <property type="match status" value="1"/>
</dbReference>
<evidence type="ECO:0000259" key="1">
    <source>
        <dbReference type="Pfam" id="PF01872"/>
    </source>
</evidence>
<evidence type="ECO:0000313" key="3">
    <source>
        <dbReference type="Proteomes" id="UP000663918"/>
    </source>
</evidence>
<evidence type="ECO:0000313" key="2">
    <source>
        <dbReference type="EMBL" id="QTC90528.1"/>
    </source>
</evidence>